<keyword evidence="1" id="KW-0812">Transmembrane</keyword>
<sequence length="193" mass="21830">MKNDGNRTKIIMLGLLFGLVLAGVILWAREGITAFIIKTDKLPEWLSGIGAILTVIIAFYLSKSDVWRKEKGYAKLYEMEFQRIADAAKKLRLTLRQRVDMNGTVRYDSNLKADFDTLRAKHLPDILSQAASVDPEAYTQAVRILDKVRDFLAYIGAEDPNNIRDVAAAFTVVDLQLSEIERLITQEFIPALR</sequence>
<keyword evidence="1" id="KW-0472">Membrane</keyword>
<proteinExistence type="predicted"/>
<keyword evidence="3" id="KW-1185">Reference proteome</keyword>
<reference evidence="3" key="1">
    <citation type="journal article" date="2019" name="Int. J. Syst. Evol. Microbiol.">
        <title>The Global Catalogue of Microorganisms (GCM) 10K type strain sequencing project: providing services to taxonomists for standard genome sequencing and annotation.</title>
        <authorList>
            <consortium name="The Broad Institute Genomics Platform"/>
            <consortium name="The Broad Institute Genome Sequencing Center for Infectious Disease"/>
            <person name="Wu L."/>
            <person name="Ma J."/>
        </authorList>
    </citation>
    <scope>NUCLEOTIDE SEQUENCE [LARGE SCALE GENOMIC DNA]</scope>
    <source>
        <strain evidence="3">CGMCC 1.19062</strain>
    </source>
</reference>
<dbReference type="Proteomes" id="UP001597295">
    <property type="component" value="Unassembled WGS sequence"/>
</dbReference>
<evidence type="ECO:0000313" key="2">
    <source>
        <dbReference type="EMBL" id="MFD2263414.1"/>
    </source>
</evidence>
<dbReference type="EMBL" id="JBHUIP010000011">
    <property type="protein sequence ID" value="MFD2263414.1"/>
    <property type="molecule type" value="Genomic_DNA"/>
</dbReference>
<name>A0ABW5DUD0_9PROT</name>
<feature type="transmembrane region" description="Helical" evidence="1">
    <location>
        <begin position="44"/>
        <end position="61"/>
    </location>
</feature>
<protein>
    <recommendedName>
        <fullName evidence="4">5-bromo-4-chloroindolyl phosphate hydrolysis protein</fullName>
    </recommendedName>
</protein>
<dbReference type="RefSeq" id="WP_379876419.1">
    <property type="nucleotide sequence ID" value="NZ_JBHUIP010000011.1"/>
</dbReference>
<evidence type="ECO:0008006" key="4">
    <source>
        <dbReference type="Google" id="ProtNLM"/>
    </source>
</evidence>
<evidence type="ECO:0000313" key="3">
    <source>
        <dbReference type="Proteomes" id="UP001597295"/>
    </source>
</evidence>
<comment type="caution">
    <text evidence="2">The sequence shown here is derived from an EMBL/GenBank/DDBJ whole genome shotgun (WGS) entry which is preliminary data.</text>
</comment>
<evidence type="ECO:0000256" key="1">
    <source>
        <dbReference type="SAM" id="Phobius"/>
    </source>
</evidence>
<organism evidence="2 3">
    <name type="scientific">Lacibacterium aquatile</name>
    <dbReference type="NCBI Taxonomy" id="1168082"/>
    <lineage>
        <taxon>Bacteria</taxon>
        <taxon>Pseudomonadati</taxon>
        <taxon>Pseudomonadota</taxon>
        <taxon>Alphaproteobacteria</taxon>
        <taxon>Rhodospirillales</taxon>
        <taxon>Rhodospirillaceae</taxon>
    </lineage>
</organism>
<accession>A0ABW5DUD0</accession>
<gene>
    <name evidence="2" type="ORF">ACFSM5_10985</name>
</gene>
<keyword evidence="1" id="KW-1133">Transmembrane helix</keyword>